<feature type="transmembrane region" description="Helical" evidence="1">
    <location>
        <begin position="135"/>
        <end position="153"/>
    </location>
</feature>
<feature type="transmembrane region" description="Helical" evidence="1">
    <location>
        <begin position="343"/>
        <end position="360"/>
    </location>
</feature>
<feature type="transmembrane region" description="Helical" evidence="1">
    <location>
        <begin position="233"/>
        <end position="252"/>
    </location>
</feature>
<evidence type="ECO:0000256" key="1">
    <source>
        <dbReference type="SAM" id="Phobius"/>
    </source>
</evidence>
<dbReference type="Proteomes" id="UP000005801">
    <property type="component" value="Unassembled WGS sequence"/>
</dbReference>
<feature type="transmembrane region" description="Helical" evidence="1">
    <location>
        <begin position="290"/>
        <end position="310"/>
    </location>
</feature>
<dbReference type="RefSeq" id="WP_006975314.1">
    <property type="nucleotide sequence ID" value="NZ_ABCS01000088.1"/>
</dbReference>
<gene>
    <name evidence="2" type="ORF">PPSIR1_13620</name>
</gene>
<dbReference type="OrthoDB" id="5492344at2"/>
<feature type="transmembrane region" description="Helical" evidence="1">
    <location>
        <begin position="396"/>
        <end position="413"/>
    </location>
</feature>
<name>A6GF24_9BACT</name>
<feature type="transmembrane region" description="Helical" evidence="1">
    <location>
        <begin position="19"/>
        <end position="38"/>
    </location>
</feature>
<proteinExistence type="predicted"/>
<keyword evidence="1" id="KW-1133">Transmembrane helix</keyword>
<evidence type="ECO:0000313" key="2">
    <source>
        <dbReference type="EMBL" id="EDM75551.1"/>
    </source>
</evidence>
<dbReference type="STRING" id="391625.PPSIR1_13620"/>
<protein>
    <recommendedName>
        <fullName evidence="4">Glycosyltransferase RgtA/B/C/D-like domain-containing protein</fullName>
    </recommendedName>
</protein>
<dbReference type="eggNOG" id="COG1287">
    <property type="taxonomic scope" value="Bacteria"/>
</dbReference>
<evidence type="ECO:0000313" key="3">
    <source>
        <dbReference type="Proteomes" id="UP000005801"/>
    </source>
</evidence>
<organism evidence="2 3">
    <name type="scientific">Plesiocystis pacifica SIR-1</name>
    <dbReference type="NCBI Taxonomy" id="391625"/>
    <lineage>
        <taxon>Bacteria</taxon>
        <taxon>Pseudomonadati</taxon>
        <taxon>Myxococcota</taxon>
        <taxon>Polyangia</taxon>
        <taxon>Nannocystales</taxon>
        <taxon>Nannocystaceae</taxon>
        <taxon>Plesiocystis</taxon>
    </lineage>
</organism>
<feature type="transmembrane region" description="Helical" evidence="1">
    <location>
        <begin position="102"/>
        <end position="123"/>
    </location>
</feature>
<accession>A6GF24</accession>
<keyword evidence="3" id="KW-1185">Reference proteome</keyword>
<dbReference type="AlphaFoldDB" id="A6GF24"/>
<feature type="transmembrane region" description="Helical" evidence="1">
    <location>
        <begin position="372"/>
        <end position="391"/>
    </location>
</feature>
<dbReference type="EMBL" id="ABCS01000088">
    <property type="protein sequence ID" value="EDM75551.1"/>
    <property type="molecule type" value="Genomic_DNA"/>
</dbReference>
<keyword evidence="1" id="KW-0812">Transmembrane</keyword>
<sequence length="555" mass="58863">MHDSETTPPEREPEAREVWAPRACAVIGLLLALVYLFVPDAGPGDFCVDDAWIHLAYAKSLRLGDGLSYNPGDWETGFSSPLWVVLLAAWPTEPDPVVSVKLLGALLHGCVAGLSSALALELARRRATLERPVPVLSIALLAGILAATAPTLLQSAGSGMEIGLTATLLLATVLASVREQWLLAAILAFLAQLARPEALFFLGTFAALSAVLPQPPSASTSEGADASPWRRRALALSPALGAGAAMLAWIFYCQAVSGYPWPNTAYVKADLGDASLGGGLDYLGAQVLPWQPWVIGLGGGMALIAAALWTDLSGRGVLERDAEGQGEPAEAPTSGALTRHWQLLALLLAWAAGLVATAASRPLDPGILFYQSRYFAIFAALPPVLIALGVARTHKLLVVALLLPVAVFTGLQVTEVRALQRAQERGVALLHGDPAQQLREQFPADAVIAVEGAGAARYRTPRTMTIVDIIGLNDAEVAHADGDADKACVIARRRPDAFVLPDHIAAALSKVFVLRPLAEFEDARWAQIEEPREVRVLLLAVDGVHPHWAARCELD</sequence>
<comment type="caution">
    <text evidence="2">The sequence shown here is derived from an EMBL/GenBank/DDBJ whole genome shotgun (WGS) entry which is preliminary data.</text>
</comment>
<keyword evidence="1" id="KW-0472">Membrane</keyword>
<reference evidence="2 3" key="1">
    <citation type="submission" date="2007-06" db="EMBL/GenBank/DDBJ databases">
        <authorList>
            <person name="Shimkets L."/>
            <person name="Ferriera S."/>
            <person name="Johnson J."/>
            <person name="Kravitz S."/>
            <person name="Beeson K."/>
            <person name="Sutton G."/>
            <person name="Rogers Y.-H."/>
            <person name="Friedman R."/>
            <person name="Frazier M."/>
            <person name="Venter J.C."/>
        </authorList>
    </citation>
    <scope>NUCLEOTIDE SEQUENCE [LARGE SCALE GENOMIC DNA]</scope>
    <source>
        <strain evidence="2 3">SIR-1</strain>
    </source>
</reference>
<evidence type="ECO:0008006" key="4">
    <source>
        <dbReference type="Google" id="ProtNLM"/>
    </source>
</evidence>